<gene>
    <name evidence="10" type="ORF">SEMRO_421_G139600.1</name>
</gene>
<dbReference type="PANTHER" id="PTHR11920:SF335">
    <property type="entry name" value="GUANYLATE CYCLASE"/>
    <property type="match status" value="1"/>
</dbReference>
<keyword evidence="3" id="KW-0547">Nucleotide-binding</keyword>
<dbReference type="PANTHER" id="PTHR11920">
    <property type="entry name" value="GUANYLYL CYCLASE"/>
    <property type="match status" value="1"/>
</dbReference>
<keyword evidence="5 8" id="KW-0472">Membrane</keyword>
<feature type="transmembrane region" description="Helical" evidence="8">
    <location>
        <begin position="423"/>
        <end position="443"/>
    </location>
</feature>
<accession>A0A9N8HER5</accession>
<dbReference type="GO" id="GO:0005886">
    <property type="term" value="C:plasma membrane"/>
    <property type="evidence" value="ECO:0007669"/>
    <property type="project" value="TreeGrafter"/>
</dbReference>
<feature type="transmembrane region" description="Helical" evidence="8">
    <location>
        <begin position="47"/>
        <end position="68"/>
    </location>
</feature>
<reference evidence="10" key="1">
    <citation type="submission" date="2020-06" db="EMBL/GenBank/DDBJ databases">
        <authorList>
            <consortium name="Plant Systems Biology data submission"/>
        </authorList>
    </citation>
    <scope>NUCLEOTIDE SEQUENCE</scope>
    <source>
        <strain evidence="10">D6</strain>
    </source>
</reference>
<dbReference type="Proteomes" id="UP001153069">
    <property type="component" value="Unassembled WGS sequence"/>
</dbReference>
<evidence type="ECO:0000256" key="7">
    <source>
        <dbReference type="SAM" id="MobiDB-lite"/>
    </source>
</evidence>
<dbReference type="SUPFAM" id="SSF55073">
    <property type="entry name" value="Nucleotide cyclase"/>
    <property type="match status" value="1"/>
</dbReference>
<evidence type="ECO:0000256" key="8">
    <source>
        <dbReference type="SAM" id="Phobius"/>
    </source>
</evidence>
<dbReference type="SMART" id="SM00044">
    <property type="entry name" value="CYCc"/>
    <property type="match status" value="1"/>
</dbReference>
<dbReference type="InterPro" id="IPR029787">
    <property type="entry name" value="Nucleotide_cyclase"/>
</dbReference>
<dbReference type="GO" id="GO:0004383">
    <property type="term" value="F:guanylate cyclase activity"/>
    <property type="evidence" value="ECO:0007669"/>
    <property type="project" value="TreeGrafter"/>
</dbReference>
<evidence type="ECO:0000256" key="5">
    <source>
        <dbReference type="ARBA" id="ARBA00023136"/>
    </source>
</evidence>
<dbReference type="GO" id="GO:0004016">
    <property type="term" value="F:adenylate cyclase activity"/>
    <property type="evidence" value="ECO:0007669"/>
    <property type="project" value="TreeGrafter"/>
</dbReference>
<evidence type="ECO:0000259" key="9">
    <source>
        <dbReference type="PROSITE" id="PS50125"/>
    </source>
</evidence>
<keyword evidence="11" id="KW-1185">Reference proteome</keyword>
<dbReference type="PROSITE" id="PS50125">
    <property type="entry name" value="GUANYLATE_CYCLASE_2"/>
    <property type="match status" value="1"/>
</dbReference>
<keyword evidence="4 8" id="KW-1133">Transmembrane helix</keyword>
<evidence type="ECO:0000256" key="6">
    <source>
        <dbReference type="ARBA" id="ARBA00023239"/>
    </source>
</evidence>
<organism evidence="10 11">
    <name type="scientific">Seminavis robusta</name>
    <dbReference type="NCBI Taxonomy" id="568900"/>
    <lineage>
        <taxon>Eukaryota</taxon>
        <taxon>Sar</taxon>
        <taxon>Stramenopiles</taxon>
        <taxon>Ochrophyta</taxon>
        <taxon>Bacillariophyta</taxon>
        <taxon>Bacillariophyceae</taxon>
        <taxon>Bacillariophycidae</taxon>
        <taxon>Naviculales</taxon>
        <taxon>Naviculaceae</taxon>
        <taxon>Seminavis</taxon>
    </lineage>
</organism>
<evidence type="ECO:0000256" key="4">
    <source>
        <dbReference type="ARBA" id="ARBA00022989"/>
    </source>
</evidence>
<proteinExistence type="predicted"/>
<dbReference type="GO" id="GO:0007168">
    <property type="term" value="P:receptor guanylyl cyclase signaling pathway"/>
    <property type="evidence" value="ECO:0007669"/>
    <property type="project" value="TreeGrafter"/>
</dbReference>
<dbReference type="GO" id="GO:0001653">
    <property type="term" value="F:peptide receptor activity"/>
    <property type="evidence" value="ECO:0007669"/>
    <property type="project" value="TreeGrafter"/>
</dbReference>
<evidence type="ECO:0000256" key="2">
    <source>
        <dbReference type="ARBA" id="ARBA00022692"/>
    </source>
</evidence>
<name>A0A9N8HER5_9STRA</name>
<dbReference type="GO" id="GO:0000166">
    <property type="term" value="F:nucleotide binding"/>
    <property type="evidence" value="ECO:0007669"/>
    <property type="project" value="UniProtKB-KW"/>
</dbReference>
<evidence type="ECO:0000256" key="1">
    <source>
        <dbReference type="ARBA" id="ARBA00004370"/>
    </source>
</evidence>
<keyword evidence="2 8" id="KW-0812">Transmembrane</keyword>
<comment type="subcellular location">
    <subcellularLocation>
        <location evidence="1">Membrane</location>
    </subcellularLocation>
</comment>
<dbReference type="CDD" id="cd07302">
    <property type="entry name" value="CHD"/>
    <property type="match status" value="1"/>
</dbReference>
<feature type="domain" description="Guanylate cyclase" evidence="9">
    <location>
        <begin position="514"/>
        <end position="650"/>
    </location>
</feature>
<dbReference type="Gene3D" id="3.30.70.1230">
    <property type="entry name" value="Nucleotide cyclase"/>
    <property type="match status" value="1"/>
</dbReference>
<evidence type="ECO:0000313" key="10">
    <source>
        <dbReference type="EMBL" id="CAB9510132.1"/>
    </source>
</evidence>
<feature type="compositionally biased region" description="Polar residues" evidence="7">
    <location>
        <begin position="703"/>
        <end position="716"/>
    </location>
</feature>
<dbReference type="InterPro" id="IPR050401">
    <property type="entry name" value="Cyclic_nucleotide_synthase"/>
</dbReference>
<feature type="region of interest" description="Disordered" evidence="7">
    <location>
        <begin position="703"/>
        <end position="797"/>
    </location>
</feature>
<protein>
    <submittedName>
        <fullName evidence="10">Receptor-type guanylate cyclase gcy</fullName>
    </submittedName>
</protein>
<dbReference type="EMBL" id="CAICTM010000420">
    <property type="protein sequence ID" value="CAB9510132.1"/>
    <property type="molecule type" value="Genomic_DNA"/>
</dbReference>
<dbReference type="Pfam" id="PF00211">
    <property type="entry name" value="Guanylate_cyc"/>
    <property type="match status" value="1"/>
</dbReference>
<comment type="caution">
    <text evidence="10">The sequence shown here is derived from an EMBL/GenBank/DDBJ whole genome shotgun (WGS) entry which is preliminary data.</text>
</comment>
<dbReference type="GO" id="GO:0035556">
    <property type="term" value="P:intracellular signal transduction"/>
    <property type="evidence" value="ECO:0007669"/>
    <property type="project" value="InterPro"/>
</dbReference>
<dbReference type="InterPro" id="IPR001054">
    <property type="entry name" value="A/G_cyclase"/>
</dbReference>
<keyword evidence="10" id="KW-0675">Receptor</keyword>
<sequence length="797" mass="88426">MMKTVEDDVEDMMDFSLSHHMENEEVSTRSSLRIAKSEDRWVRYWRIMLMLVLLAVAVGVSVTVFLVFQQKEEDDFHRAYEDHAKKILGSFKRNAVMRLSAVESLAVGIASSAKAQGQVWPNVTFPDFEQRVRYVLDLAWMISLQFYPIVQPATLDGYNAFTVANQGWLQEGLDWQEANRNGNFNETFENAILPAPLRSMTRIPNKVRQWPRGQRPLPPNGPYIPLWQICPVFPAWSGISHNSYGQPTRRPYWDQLLENQEPLVTTAFDYTNTSNPATAGKLASLMLYSNRRELAFEYEAGPVSDFYWPIFEEDGGPLVGALSGYVYWQVYFENILPGDAQGMMAVLENNEVCGGQSFTYLINGPSATYIGPGDLSEPEYHEWKRETGFGAFLNSYDDDKCHYNVKIYPSKQMEDGFTTSGPMIFAIIVAATFVFTSCVFLGYDSFVEVRQKAVMKTAVQSTEVVNTLFPEPVRNRLFDESTNKAPPQNFHSTDLEQPAAEKEDAIADLYENCTVFFADIAGFTAWSGNNREPKDVFKLLEALYGVFDKIAAKRAVFKVETIGDCYLAITGVPKPQKDHAVIMAKFAAECMTAMNQIIHNELIHSLGADTADLQMRVGIHSGPVTAGVLRGERARFQLFGDTVNTASRMESNGLAGRIQASMSTTELLIAAGKKEWLEEREGGIEAKGKGRLRTFWVTPRSSRSSIGQRSVRSSDNGHLGNAVIRPPGATEATEDELVSSSENGPGDNAAFRSPGTTDEISAAPGSGPVDNAAVLSPGTTDEVAFADESPSWDGESC</sequence>
<dbReference type="AlphaFoldDB" id="A0A9N8HER5"/>
<evidence type="ECO:0000256" key="3">
    <source>
        <dbReference type="ARBA" id="ARBA00022741"/>
    </source>
</evidence>
<keyword evidence="6" id="KW-0456">Lyase</keyword>
<evidence type="ECO:0000313" key="11">
    <source>
        <dbReference type="Proteomes" id="UP001153069"/>
    </source>
</evidence>